<feature type="transmembrane region" description="Helical" evidence="7">
    <location>
        <begin position="262"/>
        <end position="287"/>
    </location>
</feature>
<feature type="transmembrane region" description="Helical" evidence="7">
    <location>
        <begin position="134"/>
        <end position="155"/>
    </location>
</feature>
<feature type="transmembrane region" description="Helical" evidence="7">
    <location>
        <begin position="327"/>
        <end position="346"/>
    </location>
</feature>
<dbReference type="PANTHER" id="PTHR42718">
    <property type="entry name" value="MAJOR FACILITATOR SUPERFAMILY MULTIDRUG TRANSPORTER MFSC"/>
    <property type="match status" value="1"/>
</dbReference>
<keyword evidence="5 7" id="KW-1133">Transmembrane helix</keyword>
<evidence type="ECO:0000256" key="4">
    <source>
        <dbReference type="ARBA" id="ARBA00022692"/>
    </source>
</evidence>
<dbReference type="InterPro" id="IPR020846">
    <property type="entry name" value="MFS_dom"/>
</dbReference>
<evidence type="ECO:0000256" key="6">
    <source>
        <dbReference type="ARBA" id="ARBA00023136"/>
    </source>
</evidence>
<feature type="transmembrane region" description="Helical" evidence="7">
    <location>
        <begin position="352"/>
        <end position="378"/>
    </location>
</feature>
<evidence type="ECO:0000313" key="9">
    <source>
        <dbReference type="EMBL" id="SEG81339.1"/>
    </source>
</evidence>
<keyword evidence="3" id="KW-1003">Cell membrane</keyword>
<comment type="subcellular location">
    <subcellularLocation>
        <location evidence="1">Cell membrane</location>
        <topology evidence="1">Multi-pass membrane protein</topology>
    </subcellularLocation>
</comment>
<feature type="transmembrane region" description="Helical" evidence="7">
    <location>
        <begin position="299"/>
        <end position="320"/>
    </location>
</feature>
<dbReference type="AlphaFoldDB" id="A0A1H6D7R5"/>
<feature type="domain" description="Major facilitator superfamily (MFS) profile" evidence="8">
    <location>
        <begin position="9"/>
        <end position="483"/>
    </location>
</feature>
<keyword evidence="6 7" id="KW-0472">Membrane</keyword>
<feature type="transmembrane region" description="Helical" evidence="7">
    <location>
        <begin position="195"/>
        <end position="215"/>
    </location>
</feature>
<evidence type="ECO:0000256" key="7">
    <source>
        <dbReference type="SAM" id="Phobius"/>
    </source>
</evidence>
<evidence type="ECO:0000256" key="3">
    <source>
        <dbReference type="ARBA" id="ARBA00022475"/>
    </source>
</evidence>
<dbReference type="PROSITE" id="PS50850">
    <property type="entry name" value="MFS"/>
    <property type="match status" value="1"/>
</dbReference>
<dbReference type="Proteomes" id="UP000236723">
    <property type="component" value="Unassembled WGS sequence"/>
</dbReference>
<gene>
    <name evidence="9" type="ORF">SAMN04489712_11429</name>
</gene>
<keyword evidence="2" id="KW-0813">Transport</keyword>
<dbReference type="GO" id="GO:0005886">
    <property type="term" value="C:plasma membrane"/>
    <property type="evidence" value="ECO:0007669"/>
    <property type="project" value="UniProtKB-SubCell"/>
</dbReference>
<feature type="transmembrane region" description="Helical" evidence="7">
    <location>
        <begin position="100"/>
        <end position="122"/>
    </location>
</feature>
<feature type="transmembrane region" description="Helical" evidence="7">
    <location>
        <begin position="46"/>
        <end position="67"/>
    </location>
</feature>
<feature type="transmembrane region" description="Helical" evidence="7">
    <location>
        <begin position="161"/>
        <end position="183"/>
    </location>
</feature>
<dbReference type="EMBL" id="FNVO01000014">
    <property type="protein sequence ID" value="SEG81339.1"/>
    <property type="molecule type" value="Genomic_DNA"/>
</dbReference>
<keyword evidence="10" id="KW-1185">Reference proteome</keyword>
<dbReference type="Gene3D" id="1.20.1250.20">
    <property type="entry name" value="MFS general substrate transporter like domains"/>
    <property type="match status" value="1"/>
</dbReference>
<reference evidence="10" key="1">
    <citation type="submission" date="2016-10" db="EMBL/GenBank/DDBJ databases">
        <authorList>
            <person name="Varghese N."/>
            <person name="Submissions S."/>
        </authorList>
    </citation>
    <scope>NUCLEOTIDE SEQUENCE [LARGE SCALE GENOMIC DNA]</scope>
    <source>
        <strain evidence="10">DSM 43163</strain>
    </source>
</reference>
<protein>
    <submittedName>
        <fullName evidence="9">MFS transporter, DHA2 family, multidrug resistance protein</fullName>
    </submittedName>
</protein>
<dbReference type="CDD" id="cd17321">
    <property type="entry name" value="MFS_MMR_MDR_like"/>
    <property type="match status" value="1"/>
</dbReference>
<evidence type="ECO:0000259" key="8">
    <source>
        <dbReference type="PROSITE" id="PS50850"/>
    </source>
</evidence>
<evidence type="ECO:0000256" key="5">
    <source>
        <dbReference type="ARBA" id="ARBA00022989"/>
    </source>
</evidence>
<dbReference type="PROSITE" id="PS00216">
    <property type="entry name" value="SUGAR_TRANSPORT_1"/>
    <property type="match status" value="1"/>
</dbReference>
<dbReference type="OrthoDB" id="3218509at2"/>
<dbReference type="SUPFAM" id="SSF103473">
    <property type="entry name" value="MFS general substrate transporter"/>
    <property type="match status" value="1"/>
</dbReference>
<evidence type="ECO:0000256" key="2">
    <source>
        <dbReference type="ARBA" id="ARBA00022448"/>
    </source>
</evidence>
<evidence type="ECO:0000256" key="1">
    <source>
        <dbReference type="ARBA" id="ARBA00004651"/>
    </source>
</evidence>
<dbReference type="InterPro" id="IPR011701">
    <property type="entry name" value="MFS"/>
</dbReference>
<keyword evidence="4 7" id="KW-0812">Transmembrane</keyword>
<sequence length="497" mass="51062">MRINRAWLGAALLMLPTLLVAMDTTALLLALPQLSADLGATNVQQLWISDGYGFLVAGMVITMGTLADRIGRRRLLIVGAAAFTVLSVVAAFAVNPLMLIVTRALLGVAGATLAPSTLALLTNMFRDERQRGKAIAIWATCQFTGGALGPVLAGFLLQHFWWGSVFLAAVPAMALLVLAGPVLLPEFRSDQAGRLDPASVGLSLAAVLLVVYGIKQLTVESARAVPALALIVGAAIGILFVRRQLRSETPLLDLRLLRNRPFTAVLVALVCAGIAMAGTGLLVTQYLQNVLGFSPVASAVLFAPMGLGVAVGTMAAPALARRMKETTAIAGGLMGSALGSLLLVGVDGARALPLVMIGIAVLALGTGPLFALGTGLVVGSVPPERAGSAASMSETGNYFGGSLGFALLGVVAAVVYRSRMDGTSDSLAGAVAASRHLPADQGAELLHTAREAFTASLHVTGVIAAVIFAGLAVLILAMRPVTRTAPAALPDYEATRR</sequence>
<name>A0A1H6D7R5_9ACTN</name>
<feature type="transmembrane region" description="Helical" evidence="7">
    <location>
        <begin position="455"/>
        <end position="477"/>
    </location>
</feature>
<organism evidence="9 10">
    <name type="scientific">Thermomonospora echinospora</name>
    <dbReference type="NCBI Taxonomy" id="1992"/>
    <lineage>
        <taxon>Bacteria</taxon>
        <taxon>Bacillati</taxon>
        <taxon>Actinomycetota</taxon>
        <taxon>Actinomycetes</taxon>
        <taxon>Streptosporangiales</taxon>
        <taxon>Thermomonosporaceae</taxon>
        <taxon>Thermomonospora</taxon>
    </lineage>
</organism>
<feature type="transmembrane region" description="Helical" evidence="7">
    <location>
        <begin position="221"/>
        <end position="241"/>
    </location>
</feature>
<feature type="transmembrane region" description="Helical" evidence="7">
    <location>
        <begin position="398"/>
        <end position="416"/>
    </location>
</feature>
<dbReference type="PANTHER" id="PTHR42718:SF47">
    <property type="entry name" value="METHYL VIOLOGEN RESISTANCE PROTEIN SMVA"/>
    <property type="match status" value="1"/>
</dbReference>
<dbReference type="InterPro" id="IPR005829">
    <property type="entry name" value="Sugar_transporter_CS"/>
</dbReference>
<proteinExistence type="predicted"/>
<dbReference type="InterPro" id="IPR036259">
    <property type="entry name" value="MFS_trans_sf"/>
</dbReference>
<accession>A0A1H6D7R5</accession>
<feature type="transmembrane region" description="Helical" evidence="7">
    <location>
        <begin position="74"/>
        <end position="94"/>
    </location>
</feature>
<evidence type="ECO:0000313" key="10">
    <source>
        <dbReference type="Proteomes" id="UP000236723"/>
    </source>
</evidence>
<dbReference type="GO" id="GO:0022857">
    <property type="term" value="F:transmembrane transporter activity"/>
    <property type="evidence" value="ECO:0007669"/>
    <property type="project" value="InterPro"/>
</dbReference>
<dbReference type="Pfam" id="PF07690">
    <property type="entry name" value="MFS_1"/>
    <property type="match status" value="1"/>
</dbReference>